<reference evidence="6 7" key="1">
    <citation type="journal article" date="2024" name="Nat. Commun.">
        <title>Phylogenomics reveals the evolutionary origins of lichenization in chlorophyte algae.</title>
        <authorList>
            <person name="Puginier C."/>
            <person name="Libourel C."/>
            <person name="Otte J."/>
            <person name="Skaloud P."/>
            <person name="Haon M."/>
            <person name="Grisel S."/>
            <person name="Petersen M."/>
            <person name="Berrin J.G."/>
            <person name="Delaux P.M."/>
            <person name="Dal Grande F."/>
            <person name="Keller J."/>
        </authorList>
    </citation>
    <scope>NUCLEOTIDE SEQUENCE [LARGE SCALE GENOMIC DNA]</scope>
    <source>
        <strain evidence="6 7">SAG 216-7</strain>
    </source>
</reference>
<feature type="binding site" evidence="5">
    <location>
        <begin position="297"/>
        <end position="299"/>
    </location>
    <ligand>
        <name>ATP</name>
        <dbReference type="ChEBI" id="CHEBI:30616"/>
    </ligand>
</feature>
<feature type="binding site" evidence="5">
    <location>
        <begin position="223"/>
        <end position="227"/>
    </location>
    <ligand>
        <name>ATP</name>
        <dbReference type="ChEBI" id="CHEBI:30616"/>
    </ligand>
</feature>
<dbReference type="EC" id="2.7.2.1" evidence="5"/>
<dbReference type="CDD" id="cd24010">
    <property type="entry name" value="ASKHA_NBD_AcK_PK"/>
    <property type="match status" value="1"/>
</dbReference>
<name>A0ABR2YPC9_9CHLO</name>
<dbReference type="PANTHER" id="PTHR21060">
    <property type="entry name" value="ACETATE KINASE"/>
    <property type="match status" value="1"/>
</dbReference>
<dbReference type="PRINTS" id="PR00471">
    <property type="entry name" value="ACETATEKNASE"/>
</dbReference>
<comment type="pathway">
    <text evidence="5">Metabolic intermediate biosynthesis; acetyl-CoA biosynthesis; acetyl-CoA from acetate: step 1/2.</text>
</comment>
<dbReference type="InterPro" id="IPR043129">
    <property type="entry name" value="ATPase_NBD"/>
</dbReference>
<dbReference type="Pfam" id="PF00871">
    <property type="entry name" value="Acetate_kinase"/>
    <property type="match status" value="1"/>
</dbReference>
<dbReference type="PIRSF" id="PIRSF000722">
    <property type="entry name" value="Acetate_prop_kin"/>
    <property type="match status" value="1"/>
</dbReference>
<evidence type="ECO:0000256" key="3">
    <source>
        <dbReference type="ARBA" id="ARBA00022777"/>
    </source>
</evidence>
<dbReference type="EMBL" id="JALJOT010000007">
    <property type="protein sequence ID" value="KAK9908839.1"/>
    <property type="molecule type" value="Genomic_DNA"/>
</dbReference>
<dbReference type="SUPFAM" id="SSF53067">
    <property type="entry name" value="Actin-like ATPase domain"/>
    <property type="match status" value="2"/>
</dbReference>
<comment type="cofactor">
    <cofactor evidence="5">
        <name>Mg(2+)</name>
        <dbReference type="ChEBI" id="CHEBI:18420"/>
    </cofactor>
</comment>
<feature type="binding site" evidence="5">
    <location>
        <position position="107"/>
    </location>
    <ligand>
        <name>substrate</name>
    </ligand>
</feature>
<evidence type="ECO:0000256" key="4">
    <source>
        <dbReference type="ARBA" id="ARBA00022840"/>
    </source>
</evidence>
<dbReference type="PANTHER" id="PTHR21060:SF15">
    <property type="entry name" value="ACETATE KINASE-RELATED"/>
    <property type="match status" value="1"/>
</dbReference>
<evidence type="ECO:0000256" key="2">
    <source>
        <dbReference type="ARBA" id="ARBA00022741"/>
    </source>
</evidence>
<gene>
    <name evidence="6" type="ORF">WJX75_003571</name>
</gene>
<dbReference type="InterPro" id="IPR000890">
    <property type="entry name" value="Aliphatic_acid_kin_short-chain"/>
</dbReference>
<dbReference type="InterPro" id="IPR023865">
    <property type="entry name" value="Aliphatic_acid_kinase_CS"/>
</dbReference>
<dbReference type="HAMAP" id="MF_00020">
    <property type="entry name" value="Acetate_kinase"/>
    <property type="match status" value="1"/>
</dbReference>
<keyword evidence="5" id="KW-0460">Magnesium</keyword>
<feature type="binding site" evidence="5">
    <location>
        <position position="401"/>
    </location>
    <ligand>
        <name>Mg(2+)</name>
        <dbReference type="ChEBI" id="CHEBI:18420"/>
    </ligand>
</feature>
<comment type="similarity">
    <text evidence="5">Belongs to the acetokinase family.</text>
</comment>
<evidence type="ECO:0000313" key="7">
    <source>
        <dbReference type="Proteomes" id="UP001491310"/>
    </source>
</evidence>
<dbReference type="InterPro" id="IPR004372">
    <property type="entry name" value="Ac/propionate_kinase"/>
</dbReference>
<keyword evidence="3 5" id="KW-0418">Kinase</keyword>
<keyword evidence="2 5" id="KW-0547">Nucleotide-binding</keyword>
<evidence type="ECO:0000313" key="6">
    <source>
        <dbReference type="EMBL" id="KAK9908839.1"/>
    </source>
</evidence>
<feature type="binding site" evidence="5">
    <location>
        <position position="24"/>
    </location>
    <ligand>
        <name>ATP</name>
        <dbReference type="ChEBI" id="CHEBI:30616"/>
    </ligand>
</feature>
<sequence length="417" mass="45515">MISTFHGFGRERPVRVFQGSSSLKFKLFNRLAEKQLSAVVTGLVERIGDTEHSRLVATNEKDANNPGKQVFQEPLSDHTAALDYVLNYLRLRYSNNIKEEVEAMGHRVVHGKHISEPVLVNEEVMQVIKEAAELAPLHNPANLQGIVAASLVFPDCPQVAVFDTAFHQSMPASAYVYALPYEYYEKLHVRKYGFHGTSVKYLVNQASGMLGKDASEVNLIVAHLGAGASVTAVKDGKSVDTSMGLTPLEGLVMGTRSGDIDPAVLLYLMDKCGLSAHEADTMLNKKSGFLGICGKADVRAVLEEADAGNERAKLAIEVYLHRLRRYIGAYLIHLQGDVDAIIFSAGMGENSALLRGRALEGLQKFGISVDPARNEATVRGKQGEIQSSESQVKVLVIPTDEELSIAQQTLEVLEDLE</sequence>
<comment type="caution">
    <text evidence="5">Lacks conserved residue(s) required for the propagation of feature annotation.</text>
</comment>
<keyword evidence="1 5" id="KW-0808">Transferase</keyword>
<accession>A0ABR2YPC9</accession>
<dbReference type="Gene3D" id="3.30.420.40">
    <property type="match status" value="2"/>
</dbReference>
<dbReference type="PROSITE" id="PS01076">
    <property type="entry name" value="ACETATE_KINASE_2"/>
    <property type="match status" value="1"/>
</dbReference>
<evidence type="ECO:0000256" key="1">
    <source>
        <dbReference type="ARBA" id="ARBA00022679"/>
    </source>
</evidence>
<proteinExistence type="inferred from homology"/>
<dbReference type="NCBIfam" id="TIGR00016">
    <property type="entry name" value="ackA"/>
    <property type="match status" value="1"/>
</dbReference>
<protein>
    <recommendedName>
        <fullName evidence="5">Probable acetate kinase</fullName>
        <ecNumber evidence="5">2.7.2.1</ecNumber>
    </recommendedName>
    <alternativeName>
        <fullName evidence="5">Acetokinase</fullName>
    </alternativeName>
</protein>
<comment type="catalytic activity">
    <reaction evidence="5">
        <text>acetate + ATP = acetyl phosphate + ADP</text>
        <dbReference type="Rhea" id="RHEA:11352"/>
        <dbReference type="ChEBI" id="CHEBI:22191"/>
        <dbReference type="ChEBI" id="CHEBI:30089"/>
        <dbReference type="ChEBI" id="CHEBI:30616"/>
        <dbReference type="ChEBI" id="CHEBI:456216"/>
        <dbReference type="EC" id="2.7.2.1"/>
    </reaction>
</comment>
<feature type="active site" description="Proton donor/acceptor" evidence="5">
    <location>
        <position position="163"/>
    </location>
</feature>
<keyword evidence="5" id="KW-0479">Metal-binding</keyword>
<dbReference type="Proteomes" id="UP001491310">
    <property type="component" value="Unassembled WGS sequence"/>
</dbReference>
<feature type="site" description="Transition state stabilizer" evidence="5">
    <location>
        <position position="195"/>
    </location>
</feature>
<evidence type="ECO:0000256" key="5">
    <source>
        <dbReference type="HAMAP-Rule" id="MF_03131"/>
    </source>
</evidence>
<keyword evidence="7" id="KW-1185">Reference proteome</keyword>
<organism evidence="6 7">
    <name type="scientific">Coccomyxa subellipsoidea</name>
    <dbReference type="NCBI Taxonomy" id="248742"/>
    <lineage>
        <taxon>Eukaryota</taxon>
        <taxon>Viridiplantae</taxon>
        <taxon>Chlorophyta</taxon>
        <taxon>core chlorophytes</taxon>
        <taxon>Trebouxiophyceae</taxon>
        <taxon>Trebouxiophyceae incertae sedis</taxon>
        <taxon>Coccomyxaceae</taxon>
        <taxon>Coccomyxa</taxon>
    </lineage>
</organism>
<comment type="caution">
    <text evidence="6">The sequence shown here is derived from an EMBL/GenBank/DDBJ whole genome shotgun (WGS) entry which is preliminary data.</text>
</comment>
<keyword evidence="4 5" id="KW-0067">ATP-binding</keyword>
<feature type="binding site" evidence="5">
    <location>
        <begin position="346"/>
        <end position="350"/>
    </location>
    <ligand>
        <name>ATP</name>
        <dbReference type="ChEBI" id="CHEBI:30616"/>
    </ligand>
</feature>
<feature type="site" description="Transition state stabilizer" evidence="5">
    <location>
        <position position="256"/>
    </location>
</feature>